<keyword evidence="5" id="KW-1185">Reference proteome</keyword>
<evidence type="ECO:0000256" key="1">
    <source>
        <dbReference type="ARBA" id="ARBA00004196"/>
    </source>
</evidence>
<evidence type="ECO:0000313" key="5">
    <source>
        <dbReference type="Proteomes" id="UP001056201"/>
    </source>
</evidence>
<dbReference type="PANTHER" id="PTHR30386">
    <property type="entry name" value="MEMBRANE FUSION SUBUNIT OF EMRAB-TOLC MULTIDRUG EFFLUX PUMP"/>
    <property type="match status" value="1"/>
</dbReference>
<comment type="subcellular location">
    <subcellularLocation>
        <location evidence="1">Cell envelope</location>
    </subcellularLocation>
</comment>
<evidence type="ECO:0000259" key="3">
    <source>
        <dbReference type="Pfam" id="PF25885"/>
    </source>
</evidence>
<feature type="domain" description="Multidrug export protein EmrA/FarA alpha-helical hairpin" evidence="3">
    <location>
        <begin position="95"/>
        <end position="229"/>
    </location>
</feature>
<dbReference type="RefSeq" id="WP_250199842.1">
    <property type="nucleotide sequence ID" value="NZ_CP097636.1"/>
</dbReference>
<sequence length="425" mass="44570">MSQTQDNAAPAANPQAPARKRGLLILGGVVLLGAAAYGVHHWQVASHFENTDNAYVQANVVQITPQVGGTVLAIQADDTDFVKAGQPLVKLDPADARVALDRAEAQLAQTVREVRTLFANNAALKAQVALRDADIARANSDVTRAQDDVERRRPLLATGAVGKEEFNHAQSQLAAARSALAAAQSARVAAAEQLAANVALTDGSAVEDHPNVQRAAAQVREAYLAAQRTELLAPVDGYVARRSVQLGQRVQAGAPLMSVVSLGDTWVDANFKEGQLRKLRIGQPATLEADVYGSKVEYHGRVVGLGAGTGAAFSLLPAQNATGNWIKVVQRVPVRIALDPKEVQAHPLRVGLSMDVTVDVTQQDGKVLADAAKAPATVQTQVFDALDARADEEVKRIVATQLGKRVAASAGSQVASAAKGTAAVH</sequence>
<protein>
    <submittedName>
        <fullName evidence="4">Efflux RND transporter periplasmic adaptor subunit</fullName>
    </submittedName>
</protein>
<keyword evidence="2" id="KW-1133">Transmembrane helix</keyword>
<proteinExistence type="predicted"/>
<accession>A0ABY4SGE7</accession>
<dbReference type="Gene3D" id="1.10.287.470">
    <property type="entry name" value="Helix hairpin bin"/>
    <property type="match status" value="2"/>
</dbReference>
<feature type="transmembrane region" description="Helical" evidence="2">
    <location>
        <begin position="23"/>
        <end position="42"/>
    </location>
</feature>
<keyword evidence="2" id="KW-0812">Transmembrane</keyword>
<dbReference type="Pfam" id="PF25885">
    <property type="entry name" value="HH_EMRA"/>
    <property type="match status" value="1"/>
</dbReference>
<dbReference type="Proteomes" id="UP001056201">
    <property type="component" value="Chromosome 2"/>
</dbReference>
<dbReference type="SUPFAM" id="SSF111369">
    <property type="entry name" value="HlyD-like secretion proteins"/>
    <property type="match status" value="2"/>
</dbReference>
<name>A0ABY4SGE7_AQUTE</name>
<keyword evidence="2" id="KW-0472">Membrane</keyword>
<evidence type="ECO:0000256" key="2">
    <source>
        <dbReference type="SAM" id="Phobius"/>
    </source>
</evidence>
<gene>
    <name evidence="4" type="ORF">MW290_22250</name>
</gene>
<organism evidence="4 5">
    <name type="scientific">Aquincola tertiaricarbonis</name>
    <dbReference type="NCBI Taxonomy" id="391953"/>
    <lineage>
        <taxon>Bacteria</taxon>
        <taxon>Pseudomonadati</taxon>
        <taxon>Pseudomonadota</taxon>
        <taxon>Betaproteobacteria</taxon>
        <taxon>Burkholderiales</taxon>
        <taxon>Sphaerotilaceae</taxon>
        <taxon>Aquincola</taxon>
    </lineage>
</organism>
<reference evidence="4" key="1">
    <citation type="submission" date="2022-05" db="EMBL/GenBank/DDBJ databases">
        <title>An RpoN-dependent PEP-CTERM gene is involved in floc formation of an Aquincola tertiaricarbonis strain.</title>
        <authorList>
            <person name="Qiu D."/>
            <person name="Xia M."/>
        </authorList>
    </citation>
    <scope>NUCLEOTIDE SEQUENCE</scope>
    <source>
        <strain evidence="4">RN12</strain>
    </source>
</reference>
<dbReference type="InterPro" id="IPR058633">
    <property type="entry name" value="EmrA/FarA_HH"/>
</dbReference>
<evidence type="ECO:0000313" key="4">
    <source>
        <dbReference type="EMBL" id="URI11650.1"/>
    </source>
</evidence>
<dbReference type="EMBL" id="CP097636">
    <property type="protein sequence ID" value="URI11650.1"/>
    <property type="molecule type" value="Genomic_DNA"/>
</dbReference>
<dbReference type="PANTHER" id="PTHR30386:SF19">
    <property type="entry name" value="MULTIDRUG EXPORT PROTEIN EMRA-RELATED"/>
    <property type="match status" value="1"/>
</dbReference>
<dbReference type="Gene3D" id="2.40.50.100">
    <property type="match status" value="1"/>
</dbReference>
<dbReference type="Gene3D" id="2.40.30.170">
    <property type="match status" value="1"/>
</dbReference>
<dbReference type="InterPro" id="IPR050739">
    <property type="entry name" value="MFP"/>
</dbReference>